<evidence type="ECO:0000256" key="11">
    <source>
        <dbReference type="ARBA" id="ARBA00041066"/>
    </source>
</evidence>
<dbReference type="FunFam" id="3.40.640.10:FF:000049">
    <property type="entry name" value="serine palmitoyltransferase 1 isoform X1"/>
    <property type="match status" value="1"/>
</dbReference>
<dbReference type="AlphaFoldDB" id="A0A9W3AH95"/>
<dbReference type="RefSeq" id="XP_055886603.1">
    <property type="nucleotide sequence ID" value="XM_056030628.1"/>
</dbReference>
<keyword evidence="7" id="KW-0663">Pyridoxal phosphate</keyword>
<proteinExistence type="inferred from homology"/>
<organism evidence="15 16">
    <name type="scientific">Biomphalaria glabrata</name>
    <name type="common">Bloodfluke planorb</name>
    <name type="synonym">Freshwater snail</name>
    <dbReference type="NCBI Taxonomy" id="6526"/>
    <lineage>
        <taxon>Eukaryota</taxon>
        <taxon>Metazoa</taxon>
        <taxon>Spiralia</taxon>
        <taxon>Lophotrochozoa</taxon>
        <taxon>Mollusca</taxon>
        <taxon>Gastropoda</taxon>
        <taxon>Heterobranchia</taxon>
        <taxon>Euthyneura</taxon>
        <taxon>Panpulmonata</taxon>
        <taxon>Hygrophila</taxon>
        <taxon>Lymnaeoidea</taxon>
        <taxon>Planorbidae</taxon>
        <taxon>Biomphalaria</taxon>
    </lineage>
</organism>
<evidence type="ECO:0000256" key="12">
    <source>
        <dbReference type="ARBA" id="ARBA00041765"/>
    </source>
</evidence>
<dbReference type="OMA" id="LTKYGCG"/>
<reference evidence="16" key="1">
    <citation type="submission" date="2025-08" db="UniProtKB">
        <authorList>
            <consortium name="RefSeq"/>
        </authorList>
    </citation>
    <scope>IDENTIFICATION</scope>
</reference>
<dbReference type="GO" id="GO:0016020">
    <property type="term" value="C:membrane"/>
    <property type="evidence" value="ECO:0007669"/>
    <property type="project" value="GOC"/>
</dbReference>
<dbReference type="GO" id="GO:0046513">
    <property type="term" value="P:ceramide biosynthetic process"/>
    <property type="evidence" value="ECO:0007669"/>
    <property type="project" value="TreeGrafter"/>
</dbReference>
<dbReference type="PANTHER" id="PTHR13693:SF2">
    <property type="entry name" value="SERINE PALMITOYLTRANSFERASE 1"/>
    <property type="match status" value="1"/>
</dbReference>
<evidence type="ECO:0000313" key="15">
    <source>
        <dbReference type="Proteomes" id="UP001165740"/>
    </source>
</evidence>
<keyword evidence="8" id="KW-0746">Sphingolipid metabolism</keyword>
<dbReference type="Gene3D" id="3.90.1150.10">
    <property type="entry name" value="Aspartate Aminotransferase, domain 1"/>
    <property type="match status" value="1"/>
</dbReference>
<dbReference type="InterPro" id="IPR050087">
    <property type="entry name" value="AON_synthase_class-II"/>
</dbReference>
<evidence type="ECO:0000256" key="2">
    <source>
        <dbReference type="ARBA" id="ARBA00004760"/>
    </source>
</evidence>
<dbReference type="SUPFAM" id="SSF53383">
    <property type="entry name" value="PLP-dependent transferases"/>
    <property type="match status" value="1"/>
</dbReference>
<dbReference type="Pfam" id="PF00155">
    <property type="entry name" value="Aminotran_1_2"/>
    <property type="match status" value="1"/>
</dbReference>
<evidence type="ECO:0000256" key="5">
    <source>
        <dbReference type="ARBA" id="ARBA00013220"/>
    </source>
</evidence>
<keyword evidence="9" id="KW-0443">Lipid metabolism</keyword>
<dbReference type="GO" id="GO:0004758">
    <property type="term" value="F:serine C-palmitoyltransferase activity"/>
    <property type="evidence" value="ECO:0007669"/>
    <property type="project" value="UniProtKB-EC"/>
</dbReference>
<dbReference type="OrthoDB" id="3168162at2759"/>
<evidence type="ECO:0000256" key="7">
    <source>
        <dbReference type="ARBA" id="ARBA00022898"/>
    </source>
</evidence>
<dbReference type="InterPro" id="IPR015424">
    <property type="entry name" value="PyrdxlP-dep_Trfase"/>
</dbReference>
<evidence type="ECO:0000256" key="4">
    <source>
        <dbReference type="ARBA" id="ARBA00008392"/>
    </source>
</evidence>
<dbReference type="EC" id="2.3.1.50" evidence="5"/>
<evidence type="ECO:0000256" key="10">
    <source>
        <dbReference type="ARBA" id="ARBA00023315"/>
    </source>
</evidence>
<keyword evidence="15" id="KW-1185">Reference proteome</keyword>
<evidence type="ECO:0000256" key="3">
    <source>
        <dbReference type="ARBA" id="ARBA00004991"/>
    </source>
</evidence>
<evidence type="ECO:0000256" key="13">
    <source>
        <dbReference type="ARBA" id="ARBA00042649"/>
    </source>
</evidence>
<dbReference type="InterPro" id="IPR015422">
    <property type="entry name" value="PyrdxlP-dep_Trfase_small"/>
</dbReference>
<evidence type="ECO:0000256" key="9">
    <source>
        <dbReference type="ARBA" id="ARBA00023098"/>
    </source>
</evidence>
<dbReference type="PANTHER" id="PTHR13693">
    <property type="entry name" value="CLASS II AMINOTRANSFERASE/8-AMINO-7-OXONONANOATE SYNTHASE"/>
    <property type="match status" value="1"/>
</dbReference>
<comment type="pathway">
    <text evidence="3">Sphingolipid metabolism.</text>
</comment>
<dbReference type="InterPro" id="IPR015421">
    <property type="entry name" value="PyrdxlP-dep_Trfase_major"/>
</dbReference>
<keyword evidence="6" id="KW-0808">Transferase</keyword>
<comment type="cofactor">
    <cofactor evidence="1">
        <name>pyridoxal 5'-phosphate</name>
        <dbReference type="ChEBI" id="CHEBI:597326"/>
    </cofactor>
</comment>
<dbReference type="GO" id="GO:0030170">
    <property type="term" value="F:pyridoxal phosphate binding"/>
    <property type="evidence" value="ECO:0007669"/>
    <property type="project" value="InterPro"/>
</dbReference>
<dbReference type="GO" id="GO:0005783">
    <property type="term" value="C:endoplasmic reticulum"/>
    <property type="evidence" value="ECO:0007669"/>
    <property type="project" value="TreeGrafter"/>
</dbReference>
<feature type="domain" description="Aminotransferase class I/classII large" evidence="14">
    <location>
        <begin position="103"/>
        <end position="466"/>
    </location>
</feature>
<evidence type="ECO:0000256" key="1">
    <source>
        <dbReference type="ARBA" id="ARBA00001933"/>
    </source>
</evidence>
<evidence type="ECO:0000256" key="6">
    <source>
        <dbReference type="ARBA" id="ARBA00022679"/>
    </source>
</evidence>
<dbReference type="GeneID" id="106074781"/>
<evidence type="ECO:0000313" key="16">
    <source>
        <dbReference type="RefSeq" id="XP_055886603.1"/>
    </source>
</evidence>
<name>A0A9W3AH95_BIOGL</name>
<dbReference type="InterPro" id="IPR004839">
    <property type="entry name" value="Aminotransferase_I/II_large"/>
</dbReference>
<comment type="similarity">
    <text evidence="4">Belongs to the class-II pyridoxal-phosphate-dependent aminotransferase family.</text>
</comment>
<keyword evidence="10" id="KW-0012">Acyltransferase</keyword>
<gene>
    <name evidence="16" type="primary">LOC106074781</name>
</gene>
<evidence type="ECO:0000259" key="14">
    <source>
        <dbReference type="Pfam" id="PF00155"/>
    </source>
</evidence>
<dbReference type="Proteomes" id="UP001165740">
    <property type="component" value="Chromosome 5"/>
</dbReference>
<protein>
    <recommendedName>
        <fullName evidence="11">Serine palmitoyltransferase 1</fullName>
        <ecNumber evidence="5">2.3.1.50</ecNumber>
    </recommendedName>
    <alternativeName>
        <fullName evidence="12">Long chain base biosynthesis protein 1</fullName>
    </alternativeName>
    <alternativeName>
        <fullName evidence="13">Serine-palmitoyl-CoA transferase 1</fullName>
    </alternativeName>
</protein>
<accession>A0A9W3AH95</accession>
<dbReference type="GO" id="GO:0046512">
    <property type="term" value="P:sphingosine biosynthetic process"/>
    <property type="evidence" value="ECO:0007669"/>
    <property type="project" value="TreeGrafter"/>
</dbReference>
<dbReference type="Gene3D" id="3.40.640.10">
    <property type="entry name" value="Type I PLP-dependent aspartate aminotransferase-like (Major domain)"/>
    <property type="match status" value="1"/>
</dbReference>
<comment type="pathway">
    <text evidence="2">Lipid metabolism; sphingolipid metabolism.</text>
</comment>
<sequence>MAYIPATWDMYDLIQGVLQAPWYHMVFEVALILLIFKIYVSQSFSPEKTVLTEKEKDLLVEEWQPEPLTPNVPDDHPIIQSMEKYCIEGQNGKYITVNGKSCINMSTFNFISMVGNKQIQDRAVKALRVYGVGSCGPRGFYGTMDVHLELEDELAKFMTSEEAILYSYSFATIASAIPAYSKRGDIIFADENVGFAIQKGLIASRSHIKWFRHNDMEHLESLLIEQNKADKKNPKKAKVTRRFIVVEGLYLNTGKICPLPKLVELKWKYKVRIFLEESMSFGVLGETGRGVTEHFDISRDNIDLIAGSLENSIASVGGFCCGKKFVIDHQRLSGLGYCFSASQPPMLAASAIEALHILQEQPRLLVDLREKCEKIHDKLKNVTHIQLIGDPISPIKHLMLTEPASDRDLDMHTLEMVVDYAMNEGVALTIARHLDSEENNLLPPSIRLSVNCELTDEEINKVVSVISDAFREVLQKLSSVDMKSPLDSVKQGDGEQIASR</sequence>
<evidence type="ECO:0000256" key="8">
    <source>
        <dbReference type="ARBA" id="ARBA00022919"/>
    </source>
</evidence>